<dbReference type="eggNOG" id="COG1396">
    <property type="taxonomic scope" value="Bacteria"/>
</dbReference>
<dbReference type="EMBL" id="CP002819">
    <property type="protein sequence ID" value="AEG69770.1"/>
    <property type="molecule type" value="Genomic_DNA"/>
</dbReference>
<dbReference type="InterPro" id="IPR050807">
    <property type="entry name" value="TransReg_Diox_bact_type"/>
</dbReference>
<dbReference type="AlphaFoldDB" id="F6G2M0"/>
<feature type="region of interest" description="Disordered" evidence="2">
    <location>
        <begin position="46"/>
        <end position="68"/>
    </location>
</feature>
<dbReference type="GO" id="GO:0003700">
    <property type="term" value="F:DNA-binding transcription factor activity"/>
    <property type="evidence" value="ECO:0007669"/>
    <property type="project" value="TreeGrafter"/>
</dbReference>
<dbReference type="PANTHER" id="PTHR46797">
    <property type="entry name" value="HTH-TYPE TRANSCRIPTIONAL REGULATOR"/>
    <property type="match status" value="1"/>
</dbReference>
<name>F6G2M0_RALS8</name>
<dbReference type="Gene3D" id="1.10.260.40">
    <property type="entry name" value="lambda repressor-like DNA-binding domains"/>
    <property type="match status" value="1"/>
</dbReference>
<evidence type="ECO:0000259" key="3">
    <source>
        <dbReference type="PROSITE" id="PS50943"/>
    </source>
</evidence>
<feature type="domain" description="HTH cro/C1-type" evidence="3">
    <location>
        <begin position="80"/>
        <end position="134"/>
    </location>
</feature>
<evidence type="ECO:0000256" key="2">
    <source>
        <dbReference type="SAM" id="MobiDB-lite"/>
    </source>
</evidence>
<dbReference type="InterPro" id="IPR010982">
    <property type="entry name" value="Lambda_DNA-bd_dom_sf"/>
</dbReference>
<feature type="compositionally biased region" description="Polar residues" evidence="2">
    <location>
        <begin position="49"/>
        <end position="68"/>
    </location>
</feature>
<dbReference type="CDD" id="cd00093">
    <property type="entry name" value="HTH_XRE"/>
    <property type="match status" value="1"/>
</dbReference>
<dbReference type="PROSITE" id="PS50943">
    <property type="entry name" value="HTH_CROC1"/>
    <property type="match status" value="1"/>
</dbReference>
<dbReference type="Proteomes" id="UP000007953">
    <property type="component" value="Chromosome"/>
</dbReference>
<evidence type="ECO:0000313" key="4">
    <source>
        <dbReference type="EMBL" id="AEG69770.1"/>
    </source>
</evidence>
<accession>F6G2M0</accession>
<dbReference type="PANTHER" id="PTHR46797:SF1">
    <property type="entry name" value="METHYLPHOSPHONATE SYNTHASE"/>
    <property type="match status" value="1"/>
</dbReference>
<dbReference type="PATRIC" id="fig|1031711.3.peg.2420"/>
<gene>
    <name evidence="4" type="ordered locus">RSPO_c02476</name>
</gene>
<evidence type="ECO:0000313" key="5">
    <source>
        <dbReference type="Proteomes" id="UP000007953"/>
    </source>
</evidence>
<keyword evidence="1" id="KW-0238">DNA-binding</keyword>
<dbReference type="Pfam" id="PF01381">
    <property type="entry name" value="HTH_3"/>
    <property type="match status" value="1"/>
</dbReference>
<reference evidence="4 5" key="1">
    <citation type="journal article" date="2011" name="J. Bacteriol.">
        <title>Complete genome sequence of the plant pathogen Ralstonia solanacearum strain Po82.</title>
        <authorList>
            <person name="Xu J."/>
            <person name="Zheng H.J."/>
            <person name="Liu L."/>
            <person name="Pan Z.C."/>
            <person name="Prior P."/>
            <person name="Tang B."/>
            <person name="Xu J.S."/>
            <person name="Zhang H."/>
            <person name="Tian Q."/>
            <person name="Zhang L.Q."/>
            <person name="Feng J."/>
        </authorList>
    </citation>
    <scope>NUCLEOTIDE SEQUENCE [LARGE SCALE GENOMIC DNA]</scope>
    <source>
        <strain evidence="4 5">Po82</strain>
    </source>
</reference>
<dbReference type="HOGENOM" id="CLU_066192_24_0_4"/>
<sequence length="159" mass="17003">MAAEHQPAVYQFGFPRPVTAVSATRTVFGNVGGESMQNSRNIGYRVEPSNMNRRSGTDTKSSGPSTSRIAPILSAVGARIKQCRHAADKSQEALAFEARVDRTYISSIERGIANPSVETLANICYALNVSLAELFSPMDGVSLKPTGARRTNTASPSAR</sequence>
<organism evidence="4 5">
    <name type="scientific">Ralstonia solanacearum (strain Po82)</name>
    <dbReference type="NCBI Taxonomy" id="1031711"/>
    <lineage>
        <taxon>Bacteria</taxon>
        <taxon>Pseudomonadati</taxon>
        <taxon>Pseudomonadota</taxon>
        <taxon>Betaproteobacteria</taxon>
        <taxon>Burkholderiales</taxon>
        <taxon>Burkholderiaceae</taxon>
        <taxon>Ralstonia</taxon>
        <taxon>Ralstonia solanacearum species complex</taxon>
    </lineage>
</organism>
<dbReference type="InterPro" id="IPR001387">
    <property type="entry name" value="Cro/C1-type_HTH"/>
</dbReference>
<dbReference type="SUPFAM" id="SSF47413">
    <property type="entry name" value="lambda repressor-like DNA-binding domains"/>
    <property type="match status" value="1"/>
</dbReference>
<evidence type="ECO:0000256" key="1">
    <source>
        <dbReference type="ARBA" id="ARBA00023125"/>
    </source>
</evidence>
<dbReference type="GO" id="GO:0005829">
    <property type="term" value="C:cytosol"/>
    <property type="evidence" value="ECO:0007669"/>
    <property type="project" value="TreeGrafter"/>
</dbReference>
<protein>
    <submittedName>
        <fullName evidence="4">Putative transcription regulator protein</fullName>
    </submittedName>
</protein>
<dbReference type="GO" id="GO:0003677">
    <property type="term" value="F:DNA binding"/>
    <property type="evidence" value="ECO:0007669"/>
    <property type="project" value="UniProtKB-KW"/>
</dbReference>
<dbReference type="KEGG" id="rsn:RSPO_c02476"/>
<proteinExistence type="predicted"/>
<dbReference type="SMART" id="SM00530">
    <property type="entry name" value="HTH_XRE"/>
    <property type="match status" value="1"/>
</dbReference>